<accession>A0ABW4PPC9</accession>
<dbReference type="Proteomes" id="UP001597365">
    <property type="component" value="Unassembled WGS sequence"/>
</dbReference>
<dbReference type="RefSeq" id="WP_380901722.1">
    <property type="nucleotide sequence ID" value="NZ_JBHUFU010000010.1"/>
</dbReference>
<reference evidence="3" key="1">
    <citation type="journal article" date="2019" name="Int. J. Syst. Evol. Microbiol.">
        <title>The Global Catalogue of Microorganisms (GCM) 10K type strain sequencing project: providing services to taxonomists for standard genome sequencing and annotation.</title>
        <authorList>
            <consortium name="The Broad Institute Genomics Platform"/>
            <consortium name="The Broad Institute Genome Sequencing Center for Infectious Disease"/>
            <person name="Wu L."/>
            <person name="Ma J."/>
        </authorList>
    </citation>
    <scope>NUCLEOTIDE SEQUENCE [LARGE SCALE GENOMIC DNA]</scope>
    <source>
        <strain evidence="3">CGMCC 4.7455</strain>
    </source>
</reference>
<feature type="region of interest" description="Disordered" evidence="1">
    <location>
        <begin position="187"/>
        <end position="213"/>
    </location>
</feature>
<evidence type="ECO:0000313" key="3">
    <source>
        <dbReference type="Proteomes" id="UP001597365"/>
    </source>
</evidence>
<proteinExistence type="predicted"/>
<evidence type="ECO:0000313" key="2">
    <source>
        <dbReference type="EMBL" id="MFD1831633.1"/>
    </source>
</evidence>
<sequence length="213" mass="21931">MTDGVGLRKALARGPAAGRLAEAAGGRAAARARSLLAAGTRGAGGLTARLGGARRHVTVGESVDVGVPVREAYDRWLDFLESGGSGDGPRGGRLLWPAPGRTVRVTERITDDLVSWTAGTARETARGTATFHGLAENLTRVLLVLECRPRSAGLPTGTGLLRRLRARRARLDLADFQRSVTMGIEIDGGAAAHGGDGPAGDGEPEAGGLRRAG</sequence>
<organism evidence="2 3">
    <name type="scientific">Streptomyces desertarenae</name>
    <dbReference type="NCBI Taxonomy" id="2666184"/>
    <lineage>
        <taxon>Bacteria</taxon>
        <taxon>Bacillati</taxon>
        <taxon>Actinomycetota</taxon>
        <taxon>Actinomycetes</taxon>
        <taxon>Kitasatosporales</taxon>
        <taxon>Streptomycetaceae</taxon>
        <taxon>Streptomyces</taxon>
    </lineage>
</organism>
<evidence type="ECO:0008006" key="4">
    <source>
        <dbReference type="Google" id="ProtNLM"/>
    </source>
</evidence>
<name>A0ABW4PPC9_9ACTN</name>
<comment type="caution">
    <text evidence="2">The sequence shown here is derived from an EMBL/GenBank/DDBJ whole genome shotgun (WGS) entry which is preliminary data.</text>
</comment>
<protein>
    <recommendedName>
        <fullName evidence="4">SRPBCC family protein</fullName>
    </recommendedName>
</protein>
<dbReference type="SUPFAM" id="SSF55961">
    <property type="entry name" value="Bet v1-like"/>
    <property type="match status" value="1"/>
</dbReference>
<keyword evidence="3" id="KW-1185">Reference proteome</keyword>
<evidence type="ECO:0000256" key="1">
    <source>
        <dbReference type="SAM" id="MobiDB-lite"/>
    </source>
</evidence>
<feature type="compositionally biased region" description="Gly residues" evidence="1">
    <location>
        <begin position="191"/>
        <end position="200"/>
    </location>
</feature>
<dbReference type="EMBL" id="JBHUFU010000010">
    <property type="protein sequence ID" value="MFD1831633.1"/>
    <property type="molecule type" value="Genomic_DNA"/>
</dbReference>
<gene>
    <name evidence="2" type="ORF">ACFSJS_18500</name>
</gene>